<keyword evidence="1" id="KW-0472">Membrane</keyword>
<name>A0ABU8YXV3_9CYAN</name>
<gene>
    <name evidence="2" type="ORF">WMG39_31175</name>
</gene>
<evidence type="ECO:0000256" key="1">
    <source>
        <dbReference type="SAM" id="Phobius"/>
    </source>
</evidence>
<comment type="caution">
    <text evidence="2">The sequence shown here is derived from an EMBL/GenBank/DDBJ whole genome shotgun (WGS) entry which is preliminary data.</text>
</comment>
<keyword evidence="3" id="KW-1185">Reference proteome</keyword>
<protein>
    <submittedName>
        <fullName evidence="2">NAD(P)H-quinone oxidoreductase subunit D4</fullName>
    </submittedName>
</protein>
<feature type="transmembrane region" description="Helical" evidence="1">
    <location>
        <begin position="6"/>
        <end position="24"/>
    </location>
</feature>
<evidence type="ECO:0000313" key="3">
    <source>
        <dbReference type="Proteomes" id="UP001384579"/>
    </source>
</evidence>
<organism evidence="2 3">
    <name type="scientific">Microcoleus anatoxicus PTRS2</name>
    <dbReference type="NCBI Taxonomy" id="2705321"/>
    <lineage>
        <taxon>Bacteria</taxon>
        <taxon>Bacillati</taxon>
        <taxon>Cyanobacteriota</taxon>
        <taxon>Cyanophyceae</taxon>
        <taxon>Oscillatoriophycideae</taxon>
        <taxon>Oscillatoriales</taxon>
        <taxon>Microcoleaceae</taxon>
        <taxon>Microcoleus</taxon>
        <taxon>Microcoleus anatoxicus</taxon>
    </lineage>
</organism>
<feature type="transmembrane region" description="Helical" evidence="1">
    <location>
        <begin position="80"/>
        <end position="99"/>
    </location>
</feature>
<feature type="transmembrane region" description="Helical" evidence="1">
    <location>
        <begin position="31"/>
        <end position="50"/>
    </location>
</feature>
<accession>A0ABU8YXV3</accession>
<evidence type="ECO:0000313" key="2">
    <source>
        <dbReference type="EMBL" id="MEK0189274.1"/>
    </source>
</evidence>
<dbReference type="EMBL" id="JBBLXS010001088">
    <property type="protein sequence ID" value="MEK0189274.1"/>
    <property type="molecule type" value="Genomic_DNA"/>
</dbReference>
<dbReference type="PANTHER" id="PTHR43507">
    <property type="entry name" value="NADH-UBIQUINONE OXIDOREDUCTASE CHAIN 4"/>
    <property type="match status" value="1"/>
</dbReference>
<keyword evidence="1" id="KW-1133">Transmembrane helix</keyword>
<keyword evidence="1" id="KW-0812">Transmembrane</keyword>
<feature type="non-terminal residue" evidence="2">
    <location>
        <position position="106"/>
    </location>
</feature>
<dbReference type="PANTHER" id="PTHR43507:SF21">
    <property type="entry name" value="NAD(P)H-QUINONE OXIDOREDUCTASE CHAIN 4, CHLOROPLASTIC"/>
    <property type="match status" value="1"/>
</dbReference>
<proteinExistence type="predicted"/>
<sequence>MLSALIWIPILGAALIGFLPGSVSSKIVRRSAIAIAGITFILSVVLATQFDTSTGELQFAEFIPWIDVLGLNYNLGVDGLSLPLVILNALLTGVAIYSTDESIRRP</sequence>
<dbReference type="InterPro" id="IPR003918">
    <property type="entry name" value="NADH_UbQ_OxRdtase"/>
</dbReference>
<dbReference type="Proteomes" id="UP001384579">
    <property type="component" value="Unassembled WGS sequence"/>
</dbReference>
<reference evidence="2 3" key="1">
    <citation type="journal article" date="2020" name="Harmful Algae">
        <title>Molecular and morphological characterization of a novel dihydroanatoxin-a producing Microcoleus species (cyanobacteria) from the Russian River, California, USA.</title>
        <authorList>
            <person name="Conklin K.Y."/>
            <person name="Stancheva R."/>
            <person name="Otten T.G."/>
            <person name="Fadness R."/>
            <person name="Boyer G.L."/>
            <person name="Read B."/>
            <person name="Zhang X."/>
            <person name="Sheath R.G."/>
        </authorList>
    </citation>
    <scope>NUCLEOTIDE SEQUENCE [LARGE SCALE GENOMIC DNA]</scope>
    <source>
        <strain evidence="2 3">PTRS2</strain>
    </source>
</reference>